<keyword evidence="2" id="KW-1185">Reference proteome</keyword>
<name>A0A8H7DN13_9AGAR</name>
<gene>
    <name evidence="1" type="ORF">MSAN_00138100</name>
</gene>
<organism evidence="1 2">
    <name type="scientific">Mycena sanguinolenta</name>
    <dbReference type="NCBI Taxonomy" id="230812"/>
    <lineage>
        <taxon>Eukaryota</taxon>
        <taxon>Fungi</taxon>
        <taxon>Dikarya</taxon>
        <taxon>Basidiomycota</taxon>
        <taxon>Agaricomycotina</taxon>
        <taxon>Agaricomycetes</taxon>
        <taxon>Agaricomycetidae</taxon>
        <taxon>Agaricales</taxon>
        <taxon>Marasmiineae</taxon>
        <taxon>Mycenaceae</taxon>
        <taxon>Mycena</taxon>
    </lineage>
</organism>
<dbReference type="Proteomes" id="UP000623467">
    <property type="component" value="Unassembled WGS sequence"/>
</dbReference>
<evidence type="ECO:0000313" key="2">
    <source>
        <dbReference type="Proteomes" id="UP000623467"/>
    </source>
</evidence>
<evidence type="ECO:0000313" key="1">
    <source>
        <dbReference type="EMBL" id="KAF7377186.1"/>
    </source>
</evidence>
<reference evidence="1" key="1">
    <citation type="submission" date="2020-05" db="EMBL/GenBank/DDBJ databases">
        <title>Mycena genomes resolve the evolution of fungal bioluminescence.</title>
        <authorList>
            <person name="Tsai I.J."/>
        </authorList>
    </citation>
    <scope>NUCLEOTIDE SEQUENCE</scope>
    <source>
        <strain evidence="1">160909Yilan</strain>
    </source>
</reference>
<sequence length="211" mass="23587">MFAIIPRPRGSPRTSAYDVRPLSVARGCRISIQDVSTGEGGLVGRLLDNRPGVSMQNIMHHVITVNGLSFVSTYPLVPEAAHGPRTPSVAHHDMFRPIKSENVYPDCPVATKALIWLIQDPSNRKERRQPSRSSAPLMTDKIIHNLKSLLFKTNRFRHYSLPSVSNAPITQRLKADPFRCLRWRTVTGSVFSKMTHALAPASPPNPIYWGF</sequence>
<accession>A0A8H7DN13</accession>
<protein>
    <submittedName>
        <fullName evidence="1">Uncharacterized protein</fullName>
    </submittedName>
</protein>
<proteinExistence type="predicted"/>
<dbReference type="EMBL" id="JACAZH010000001">
    <property type="protein sequence ID" value="KAF7377186.1"/>
    <property type="molecule type" value="Genomic_DNA"/>
</dbReference>
<comment type="caution">
    <text evidence="1">The sequence shown here is derived from an EMBL/GenBank/DDBJ whole genome shotgun (WGS) entry which is preliminary data.</text>
</comment>
<dbReference type="AlphaFoldDB" id="A0A8H7DN13"/>